<evidence type="ECO:0000259" key="2">
    <source>
        <dbReference type="Pfam" id="PF01243"/>
    </source>
</evidence>
<dbReference type="GO" id="GO:0016627">
    <property type="term" value="F:oxidoreductase activity, acting on the CH-CH group of donors"/>
    <property type="evidence" value="ECO:0007669"/>
    <property type="project" value="TreeGrafter"/>
</dbReference>
<dbReference type="InterPro" id="IPR011576">
    <property type="entry name" value="Pyridox_Oxase_N"/>
</dbReference>
<evidence type="ECO:0000256" key="1">
    <source>
        <dbReference type="ARBA" id="ARBA00023002"/>
    </source>
</evidence>
<dbReference type="GO" id="GO:0070967">
    <property type="term" value="F:coenzyme F420 binding"/>
    <property type="evidence" value="ECO:0007669"/>
    <property type="project" value="TreeGrafter"/>
</dbReference>
<protein>
    <recommendedName>
        <fullName evidence="2">Pyridoxamine 5'-phosphate oxidase N-terminal domain-containing protein</fullName>
    </recommendedName>
</protein>
<reference evidence="3" key="1">
    <citation type="submission" date="2018-05" db="EMBL/GenBank/DDBJ databases">
        <authorList>
            <person name="Lanie J.A."/>
            <person name="Ng W.-L."/>
            <person name="Kazmierczak K.M."/>
            <person name="Andrzejewski T.M."/>
            <person name="Davidsen T.M."/>
            <person name="Wayne K.J."/>
            <person name="Tettelin H."/>
            <person name="Glass J.I."/>
            <person name="Rusch D."/>
            <person name="Podicherti R."/>
            <person name="Tsui H.-C.T."/>
            <person name="Winkler M.E."/>
        </authorList>
    </citation>
    <scope>NUCLEOTIDE SEQUENCE</scope>
</reference>
<evidence type="ECO:0000313" key="3">
    <source>
        <dbReference type="EMBL" id="SVB40302.1"/>
    </source>
</evidence>
<dbReference type="PANTHER" id="PTHR35176">
    <property type="entry name" value="HEME OXYGENASE HI_0854-RELATED"/>
    <property type="match status" value="1"/>
</dbReference>
<dbReference type="GO" id="GO:0005829">
    <property type="term" value="C:cytosol"/>
    <property type="evidence" value="ECO:0007669"/>
    <property type="project" value="TreeGrafter"/>
</dbReference>
<dbReference type="AlphaFoldDB" id="A0A382DQF0"/>
<keyword evidence="1" id="KW-0560">Oxidoreductase</keyword>
<proteinExistence type="predicted"/>
<dbReference type="Gene3D" id="2.30.110.10">
    <property type="entry name" value="Electron Transport, Fmn-binding Protein, Chain A"/>
    <property type="match status" value="1"/>
</dbReference>
<dbReference type="InterPro" id="IPR052019">
    <property type="entry name" value="F420H2_bilvrd_red/Heme_oxyg"/>
</dbReference>
<feature type="domain" description="Pyridoxamine 5'-phosphate oxidase N-terminal" evidence="2">
    <location>
        <begin position="4"/>
        <end position="132"/>
    </location>
</feature>
<gene>
    <name evidence="3" type="ORF">METZ01_LOCUS193156</name>
</gene>
<sequence>MTEITKETRNFLNKTQIAVISTVDSSGIPHSTPIWYKWNGEYAIMFTGTKTTKWQNLTRFPYASLCVDKRETPYRSIMIQGKMEELNIPLHDFVLEMAIRYYGSEEGTSFANQYPDDTENVAIFRLIPERITDIS</sequence>
<dbReference type="SUPFAM" id="SSF50475">
    <property type="entry name" value="FMN-binding split barrel"/>
    <property type="match status" value="1"/>
</dbReference>
<dbReference type="Pfam" id="PF01243">
    <property type="entry name" value="PNPOx_N"/>
    <property type="match status" value="1"/>
</dbReference>
<dbReference type="InterPro" id="IPR012349">
    <property type="entry name" value="Split_barrel_FMN-bd"/>
</dbReference>
<organism evidence="3">
    <name type="scientific">marine metagenome</name>
    <dbReference type="NCBI Taxonomy" id="408172"/>
    <lineage>
        <taxon>unclassified sequences</taxon>
        <taxon>metagenomes</taxon>
        <taxon>ecological metagenomes</taxon>
    </lineage>
</organism>
<name>A0A382DQF0_9ZZZZ</name>
<dbReference type="PANTHER" id="PTHR35176:SF6">
    <property type="entry name" value="HEME OXYGENASE HI_0854-RELATED"/>
    <property type="match status" value="1"/>
</dbReference>
<accession>A0A382DQF0</accession>
<dbReference type="EMBL" id="UINC01040435">
    <property type="protein sequence ID" value="SVB40302.1"/>
    <property type="molecule type" value="Genomic_DNA"/>
</dbReference>